<dbReference type="RefSeq" id="XP_028862819.1">
    <property type="nucleotide sequence ID" value="XM_029006317.1"/>
</dbReference>
<dbReference type="EMBL" id="LT594633">
    <property type="protein sequence ID" value="SCO93537.1"/>
    <property type="molecule type" value="Genomic_DNA"/>
</dbReference>
<gene>
    <name evidence="4" type="primary">PmUG01_12012400</name>
    <name evidence="4" type="ORF">PMUG01_12012400</name>
</gene>
<dbReference type="Pfam" id="PF00085">
    <property type="entry name" value="Thioredoxin"/>
    <property type="match status" value="1"/>
</dbReference>
<reference evidence="4 5" key="1">
    <citation type="submission" date="2016-06" db="EMBL/GenBank/DDBJ databases">
        <authorList>
            <consortium name="Pathogen Informatics"/>
        </authorList>
    </citation>
    <scope>NUCLEOTIDE SEQUENCE [LARGE SCALE GENOMIC DNA]</scope>
</reference>
<dbReference type="CDD" id="cd02961">
    <property type="entry name" value="PDI_a_family"/>
    <property type="match status" value="1"/>
</dbReference>
<dbReference type="PRINTS" id="PR00421">
    <property type="entry name" value="THIOREDOXIN"/>
</dbReference>
<proteinExistence type="predicted"/>
<dbReference type="InterPro" id="IPR013766">
    <property type="entry name" value="Thioredoxin_domain"/>
</dbReference>
<dbReference type="SUPFAM" id="SSF52833">
    <property type="entry name" value="Thioredoxin-like"/>
    <property type="match status" value="1"/>
</dbReference>
<organism evidence="4 5">
    <name type="scientific">Plasmodium malariae</name>
    <dbReference type="NCBI Taxonomy" id="5858"/>
    <lineage>
        <taxon>Eukaryota</taxon>
        <taxon>Sar</taxon>
        <taxon>Alveolata</taxon>
        <taxon>Apicomplexa</taxon>
        <taxon>Aconoidasida</taxon>
        <taxon>Haemosporida</taxon>
        <taxon>Plasmodiidae</taxon>
        <taxon>Plasmodium</taxon>
        <taxon>Plasmodium (Plasmodium)</taxon>
    </lineage>
</organism>
<dbReference type="OMA" id="KMFVHET"/>
<accession>A0A1D3SNP2</accession>
<evidence type="ECO:0000259" key="3">
    <source>
        <dbReference type="PROSITE" id="PS51352"/>
    </source>
</evidence>
<dbReference type="GO" id="GO:0003756">
    <property type="term" value="F:protein disulfide isomerase activity"/>
    <property type="evidence" value="ECO:0007669"/>
    <property type="project" value="UniProtKB-EC"/>
</dbReference>
<dbReference type="KEGG" id="pmal:PMUG01_12012400"/>
<feature type="transmembrane region" description="Helical" evidence="1">
    <location>
        <begin position="167"/>
        <end position="191"/>
    </location>
</feature>
<feature type="chain" id="PRO_5008920729" evidence="2">
    <location>
        <begin position="23"/>
        <end position="208"/>
    </location>
</feature>
<dbReference type="PROSITE" id="PS51352">
    <property type="entry name" value="THIOREDOXIN_2"/>
    <property type="match status" value="1"/>
</dbReference>
<keyword evidence="1" id="KW-0812">Transmembrane</keyword>
<feature type="signal peptide" evidence="2">
    <location>
        <begin position="1"/>
        <end position="22"/>
    </location>
</feature>
<dbReference type="InterPro" id="IPR036249">
    <property type="entry name" value="Thioredoxin-like_sf"/>
</dbReference>
<dbReference type="AlphaFoldDB" id="A0A1D3SNP2"/>
<dbReference type="GeneID" id="39870119"/>
<dbReference type="OrthoDB" id="72053at2759"/>
<evidence type="ECO:0000313" key="4">
    <source>
        <dbReference type="EMBL" id="SCO93537.1"/>
    </source>
</evidence>
<keyword evidence="5" id="KW-1185">Reference proteome</keyword>
<dbReference type="EC" id="5.3.4.1" evidence="4"/>
<protein>
    <submittedName>
        <fullName evidence="4">Thioredoxin-related protein, putative</fullName>
        <ecNumber evidence="4">5.3.4.1</ecNumber>
    </submittedName>
</protein>
<keyword evidence="4" id="KW-0413">Isomerase</keyword>
<evidence type="ECO:0000313" key="5">
    <source>
        <dbReference type="Proteomes" id="UP000219813"/>
    </source>
</evidence>
<feature type="domain" description="Thioredoxin" evidence="3">
    <location>
        <begin position="17"/>
        <end position="133"/>
    </location>
</feature>
<keyword evidence="1" id="KW-1133">Transmembrane helix</keyword>
<dbReference type="Gene3D" id="3.40.30.10">
    <property type="entry name" value="Glutaredoxin"/>
    <property type="match status" value="1"/>
</dbReference>
<dbReference type="Proteomes" id="UP000219813">
    <property type="component" value="Chromosome 12"/>
</dbReference>
<evidence type="ECO:0000256" key="2">
    <source>
        <dbReference type="SAM" id="SignalP"/>
    </source>
</evidence>
<dbReference type="VEuPathDB" id="PlasmoDB:PmUG01_12012400"/>
<dbReference type="PANTHER" id="PTHR19991:SF2">
    <property type="entry name" value="GH08893P"/>
    <property type="match status" value="1"/>
</dbReference>
<keyword evidence="2" id="KW-0732">Signal</keyword>
<keyword evidence="1" id="KW-0472">Membrane</keyword>
<evidence type="ECO:0000256" key="1">
    <source>
        <dbReference type="SAM" id="Phobius"/>
    </source>
</evidence>
<dbReference type="PANTHER" id="PTHR19991">
    <property type="entry name" value="L 2 01289"/>
    <property type="match status" value="1"/>
</dbReference>
<name>A0A1D3SNP2_PLAMA</name>
<sequence>MARITKSFVLFLFLIILNCCYAQDVIELNDSNFENLTQMSTGNTTGSWFIKFYAPWCSHCKAMTKTWAKLAAELKGTVNIAKIDVTTNSKTRKRFKIEGFPTLVYFKNGKMYDYKNHDRSLEAFKNFVLETYKNVKPSDPPKPLNYMDIFKDMANETFLNIDRIYKYAFPSLAVIIVLSFLVGFITCFLLFKFCSSSCSQQKVSKKKD</sequence>